<dbReference type="GeneID" id="96952180"/>
<evidence type="ECO:0000313" key="1">
    <source>
        <dbReference type="EMBL" id="MFC7253892.1"/>
    </source>
</evidence>
<dbReference type="Pfam" id="PF23922">
    <property type="entry name" value="DUF7261"/>
    <property type="match status" value="1"/>
</dbReference>
<organism evidence="1 2">
    <name type="scientific">Haloplanus litoreus</name>
    <dbReference type="NCBI Taxonomy" id="767515"/>
    <lineage>
        <taxon>Archaea</taxon>
        <taxon>Methanobacteriati</taxon>
        <taxon>Methanobacteriota</taxon>
        <taxon>Stenosarchaea group</taxon>
        <taxon>Halobacteria</taxon>
        <taxon>Halobacteriales</taxon>
        <taxon>Haloferacaceae</taxon>
        <taxon>Haloplanus</taxon>
    </lineage>
</organism>
<name>A0ABD5ZTS5_9EURY</name>
<keyword evidence="2" id="KW-1185">Reference proteome</keyword>
<dbReference type="AlphaFoldDB" id="A0ABD5ZTS5"/>
<dbReference type="RefSeq" id="WP_379701994.1">
    <property type="nucleotide sequence ID" value="NZ_JBHTAT010000001.1"/>
</dbReference>
<protein>
    <recommendedName>
        <fullName evidence="3">Type IV pilus assembly protein PilX</fullName>
    </recommendedName>
</protein>
<gene>
    <name evidence="1" type="ORF">ACFQKE_00975</name>
</gene>
<sequence length="190" mass="20198">MTRRRHRGQLVLLAAAVVVTALVPMLLAYAQLGYAGDVTVAPDERRTLSDGKRVLERSVAEATRAVSSGTEADQHRLAVDVAADRLDPAVARVETSATDRGVTVAVGRNASAARRWAASDCPRGPDRAFGACHLTDGFVTQTRANTTALVAVAVDVRVRGPGGETRATFVVRDVRGAVADRRIGRRSNDE</sequence>
<dbReference type="EMBL" id="JBHTAT010000001">
    <property type="protein sequence ID" value="MFC7253892.1"/>
    <property type="molecule type" value="Genomic_DNA"/>
</dbReference>
<proteinExistence type="predicted"/>
<dbReference type="InterPro" id="IPR055685">
    <property type="entry name" value="DUF7261"/>
</dbReference>
<comment type="caution">
    <text evidence="1">The sequence shown here is derived from an EMBL/GenBank/DDBJ whole genome shotgun (WGS) entry which is preliminary data.</text>
</comment>
<dbReference type="Proteomes" id="UP001596434">
    <property type="component" value="Unassembled WGS sequence"/>
</dbReference>
<evidence type="ECO:0000313" key="2">
    <source>
        <dbReference type="Proteomes" id="UP001596434"/>
    </source>
</evidence>
<evidence type="ECO:0008006" key="3">
    <source>
        <dbReference type="Google" id="ProtNLM"/>
    </source>
</evidence>
<reference evidence="1 2" key="1">
    <citation type="journal article" date="2019" name="Int. J. Syst. Evol. Microbiol.">
        <title>The Global Catalogue of Microorganisms (GCM) 10K type strain sequencing project: providing services to taxonomists for standard genome sequencing and annotation.</title>
        <authorList>
            <consortium name="The Broad Institute Genomics Platform"/>
            <consortium name="The Broad Institute Genome Sequencing Center for Infectious Disease"/>
            <person name="Wu L."/>
            <person name="Ma J."/>
        </authorList>
    </citation>
    <scope>NUCLEOTIDE SEQUENCE [LARGE SCALE GENOMIC DNA]</scope>
    <source>
        <strain evidence="1 2">GX21</strain>
    </source>
</reference>
<accession>A0ABD5ZTS5</accession>